<name>A0A8K0VC11_9RHOB</name>
<dbReference type="AlphaFoldDB" id="A0A8K0VC11"/>
<gene>
    <name evidence="3" type="ORF">JL811_13385</name>
</gene>
<organism evidence="3 4">
    <name type="scientific">Szabonella alba</name>
    <dbReference type="NCBI Taxonomy" id="2804194"/>
    <lineage>
        <taxon>Bacteria</taxon>
        <taxon>Pseudomonadati</taxon>
        <taxon>Pseudomonadota</taxon>
        <taxon>Alphaproteobacteria</taxon>
        <taxon>Rhodobacterales</taxon>
        <taxon>Paracoccaceae</taxon>
        <taxon>Szabonella</taxon>
    </lineage>
</organism>
<dbReference type="EMBL" id="JAESVN010000005">
    <property type="protein sequence ID" value="MBL4918216.1"/>
    <property type="molecule type" value="Genomic_DNA"/>
</dbReference>
<evidence type="ECO:0000313" key="4">
    <source>
        <dbReference type="Proteomes" id="UP000648908"/>
    </source>
</evidence>
<keyword evidence="2" id="KW-1133">Transmembrane helix</keyword>
<feature type="region of interest" description="Disordered" evidence="1">
    <location>
        <begin position="82"/>
        <end position="104"/>
    </location>
</feature>
<dbReference type="Proteomes" id="UP000648908">
    <property type="component" value="Unassembled WGS sequence"/>
</dbReference>
<evidence type="ECO:0000313" key="3">
    <source>
        <dbReference type="EMBL" id="MBL4918216.1"/>
    </source>
</evidence>
<keyword evidence="2" id="KW-0472">Membrane</keyword>
<evidence type="ECO:0000256" key="1">
    <source>
        <dbReference type="SAM" id="MobiDB-lite"/>
    </source>
</evidence>
<evidence type="ECO:0000256" key="2">
    <source>
        <dbReference type="SAM" id="Phobius"/>
    </source>
</evidence>
<dbReference type="RefSeq" id="WP_202689204.1">
    <property type="nucleotide sequence ID" value="NZ_JAESVN010000005.1"/>
</dbReference>
<feature type="transmembrane region" description="Helical" evidence="2">
    <location>
        <begin position="12"/>
        <end position="32"/>
    </location>
</feature>
<proteinExistence type="predicted"/>
<keyword evidence="4" id="KW-1185">Reference proteome</keyword>
<accession>A0A8K0VC11</accession>
<sequence length="104" mass="11381">MFASFAPSLLLQSLGVVIVLLMAFGLGLWFGIQRKPGLEQQAEQADLKWLRAALTDAERRCEKQAGWIADLESELVAIRSRSSGRTVPPFTIAPLTPQNTARSA</sequence>
<comment type="caution">
    <text evidence="3">The sequence shown here is derived from an EMBL/GenBank/DDBJ whole genome shotgun (WGS) entry which is preliminary data.</text>
</comment>
<protein>
    <submittedName>
        <fullName evidence="3">Uncharacterized protein</fullName>
    </submittedName>
</protein>
<reference evidence="3" key="1">
    <citation type="submission" date="2021-01" db="EMBL/GenBank/DDBJ databases">
        <title>Tabrizicola alba sp. nov. a motile alkaliphilic bacterium isolated from a soda lake.</title>
        <authorList>
            <person name="Szuroczki S."/>
            <person name="Abbaszade G."/>
            <person name="Schumann P."/>
            <person name="Toth E."/>
        </authorList>
    </citation>
    <scope>NUCLEOTIDE SEQUENCE</scope>
    <source>
        <strain evidence="3">DMG-N-6</strain>
    </source>
</reference>
<keyword evidence="2" id="KW-0812">Transmembrane</keyword>